<dbReference type="EMBL" id="VSSQ01000381">
    <property type="protein sequence ID" value="MPL93121.1"/>
    <property type="molecule type" value="Genomic_DNA"/>
</dbReference>
<protein>
    <submittedName>
        <fullName evidence="2">Glutamate synthase [NADPH] small chain</fullName>
        <ecNumber evidence="2">1.4.1.13</ecNumber>
    </submittedName>
</protein>
<gene>
    <name evidence="2" type="primary">gltB_8</name>
    <name evidence="2" type="ORF">SDC9_39247</name>
</gene>
<dbReference type="InterPro" id="IPR051394">
    <property type="entry name" value="Glutamate_Synthase"/>
</dbReference>
<dbReference type="InterPro" id="IPR036188">
    <property type="entry name" value="FAD/NAD-bd_sf"/>
</dbReference>
<dbReference type="Pfam" id="PF07992">
    <property type="entry name" value="Pyr_redox_2"/>
    <property type="match status" value="1"/>
</dbReference>
<name>A0A644VP25_9ZZZZ</name>
<keyword evidence="2" id="KW-0560">Oxidoreductase</keyword>
<evidence type="ECO:0000259" key="1">
    <source>
        <dbReference type="Pfam" id="PF07992"/>
    </source>
</evidence>
<comment type="caution">
    <text evidence="2">The sequence shown here is derived from an EMBL/GenBank/DDBJ whole genome shotgun (WGS) entry which is preliminary data.</text>
</comment>
<accession>A0A644VP25</accession>
<dbReference type="GO" id="GO:0004355">
    <property type="term" value="F:glutamate synthase (NADPH) activity"/>
    <property type="evidence" value="ECO:0007669"/>
    <property type="project" value="UniProtKB-EC"/>
</dbReference>
<evidence type="ECO:0000313" key="2">
    <source>
        <dbReference type="EMBL" id="MPL93121.1"/>
    </source>
</evidence>
<organism evidence="2">
    <name type="scientific">bioreactor metagenome</name>
    <dbReference type="NCBI Taxonomy" id="1076179"/>
    <lineage>
        <taxon>unclassified sequences</taxon>
        <taxon>metagenomes</taxon>
        <taxon>ecological metagenomes</taxon>
    </lineage>
</organism>
<dbReference type="PANTHER" id="PTHR43100">
    <property type="entry name" value="GLUTAMATE SYNTHASE [NADPH] SMALL CHAIN"/>
    <property type="match status" value="1"/>
</dbReference>
<dbReference type="Gene3D" id="3.40.50.720">
    <property type="entry name" value="NAD(P)-binding Rossmann-like Domain"/>
    <property type="match status" value="1"/>
</dbReference>
<dbReference type="Gene3D" id="3.50.50.60">
    <property type="entry name" value="FAD/NAD(P)-binding domain"/>
    <property type="match status" value="1"/>
</dbReference>
<dbReference type="EC" id="1.4.1.13" evidence="2"/>
<dbReference type="InterPro" id="IPR023753">
    <property type="entry name" value="FAD/NAD-binding_dom"/>
</dbReference>
<dbReference type="PANTHER" id="PTHR43100:SF1">
    <property type="entry name" value="GLUTAMATE SYNTHASE [NADPH] SMALL CHAIN"/>
    <property type="match status" value="1"/>
</dbReference>
<dbReference type="AlphaFoldDB" id="A0A644VP25"/>
<proteinExistence type="predicted"/>
<dbReference type="SUPFAM" id="SSF51971">
    <property type="entry name" value="Nucleotide-binding domain"/>
    <property type="match status" value="1"/>
</dbReference>
<dbReference type="PRINTS" id="PR00419">
    <property type="entry name" value="ADXRDTASE"/>
</dbReference>
<feature type="domain" description="FAD/NAD(P)-binding" evidence="1">
    <location>
        <begin position="57"/>
        <end position="363"/>
    </location>
</feature>
<sequence length="379" mass="41123">MVKHKIPITREKFLQLTLPARLQLWAENRELEDYILTKAFTYKVTAAKLPIAHEKIKVAIIGSGPAGLGCANVLNQLGFKVTVFERDDRPGGLLMYGVPNIKLPKEILLAKVRGLEEAGVEFRLNAEVGTNTSWEEIKKHYAAIVICTGIAEPRSLELPGNKLAGIYYAKDFLISTTRSLLDNQLNAGTFISAEGKDVLIIGGGDTGTDCAALALAHEAHSILQVERQDCNMARISEEGFCKLVKGDVSLQYNTKVKSLLGDDKGNVSGVELCRLEWGQSKSGMPVAKEIEGTTQVLPIQLVLVSVGFTGPEAIVFEKFGVKRTPMGTIATLGGLFLAAEPCIFAAGDARRGSGMVEWAFEEGYDAALECAKYFTDNIK</sequence>
<reference evidence="2" key="1">
    <citation type="submission" date="2019-08" db="EMBL/GenBank/DDBJ databases">
        <authorList>
            <person name="Kucharzyk K."/>
            <person name="Murdoch R.W."/>
            <person name="Higgins S."/>
            <person name="Loffler F."/>
        </authorList>
    </citation>
    <scope>NUCLEOTIDE SEQUENCE</scope>
</reference>